<sequence length="51" mass="5507">MFGWGGTTETHGFGGGGRELTGQWPSSGDATVRREAPDLWGDRRSGRRSRG</sequence>
<protein>
    <submittedName>
        <fullName evidence="2">Uncharacterized protein</fullName>
    </submittedName>
</protein>
<keyword evidence="3" id="KW-1185">Reference proteome</keyword>
<proteinExistence type="predicted"/>
<name>A0AA87ZHW6_FICCA</name>
<feature type="compositionally biased region" description="Gly residues" evidence="1">
    <location>
        <begin position="1"/>
        <end position="19"/>
    </location>
</feature>
<comment type="caution">
    <text evidence="2">The sequence shown here is derived from an EMBL/GenBank/DDBJ whole genome shotgun (WGS) entry which is preliminary data.</text>
</comment>
<evidence type="ECO:0000256" key="1">
    <source>
        <dbReference type="SAM" id="MobiDB-lite"/>
    </source>
</evidence>
<evidence type="ECO:0000313" key="3">
    <source>
        <dbReference type="Proteomes" id="UP001187192"/>
    </source>
</evidence>
<evidence type="ECO:0000313" key="2">
    <source>
        <dbReference type="EMBL" id="GMN33559.1"/>
    </source>
</evidence>
<feature type="region of interest" description="Disordered" evidence="1">
    <location>
        <begin position="1"/>
        <end position="51"/>
    </location>
</feature>
<feature type="compositionally biased region" description="Basic and acidic residues" evidence="1">
    <location>
        <begin position="31"/>
        <end position="44"/>
    </location>
</feature>
<dbReference type="EMBL" id="BTGU01000004">
    <property type="protein sequence ID" value="GMN33559.1"/>
    <property type="molecule type" value="Genomic_DNA"/>
</dbReference>
<dbReference type="AlphaFoldDB" id="A0AA87ZHW6"/>
<dbReference type="Proteomes" id="UP001187192">
    <property type="component" value="Unassembled WGS sequence"/>
</dbReference>
<organism evidence="2 3">
    <name type="scientific">Ficus carica</name>
    <name type="common">Common fig</name>
    <dbReference type="NCBI Taxonomy" id="3494"/>
    <lineage>
        <taxon>Eukaryota</taxon>
        <taxon>Viridiplantae</taxon>
        <taxon>Streptophyta</taxon>
        <taxon>Embryophyta</taxon>
        <taxon>Tracheophyta</taxon>
        <taxon>Spermatophyta</taxon>
        <taxon>Magnoliopsida</taxon>
        <taxon>eudicotyledons</taxon>
        <taxon>Gunneridae</taxon>
        <taxon>Pentapetalae</taxon>
        <taxon>rosids</taxon>
        <taxon>fabids</taxon>
        <taxon>Rosales</taxon>
        <taxon>Moraceae</taxon>
        <taxon>Ficeae</taxon>
        <taxon>Ficus</taxon>
    </lineage>
</organism>
<accession>A0AA87ZHW6</accession>
<reference evidence="2" key="1">
    <citation type="submission" date="2023-07" db="EMBL/GenBank/DDBJ databases">
        <title>draft genome sequence of fig (Ficus carica).</title>
        <authorList>
            <person name="Takahashi T."/>
            <person name="Nishimura K."/>
        </authorList>
    </citation>
    <scope>NUCLEOTIDE SEQUENCE</scope>
</reference>
<gene>
    <name evidence="2" type="ORF">TIFTF001_004231</name>
</gene>